<protein>
    <submittedName>
        <fullName evidence="1">Uncharacterized protein</fullName>
    </submittedName>
</protein>
<proteinExistence type="predicted"/>
<sequence>MNFETPQQRLNAIHEQIQRQLANHEITELVNTDQIKLYRCKQPGTWAYGFDIILAPTCITISGDIGHVLYNVGRGLDFLAGYGCTDYGFKKLDDVYRQQKEVSSYQLASYLYPLIYKHLWFETIAPEKKPAALIDPEHWHQATTNEIAGAMEVLWDAVKQLHLTEDEAKLPTWLQDIDYDEATIEGIYTLLDELRDSHYQPDLADLHPTLQDSILPELDPDWWEHCFTETEWNVVWVTACAQWAASRFLAQQPDSETADTEGNAVCSS</sequence>
<evidence type="ECO:0000313" key="1">
    <source>
        <dbReference type="EMBL" id="MDE1465730.1"/>
    </source>
</evidence>
<evidence type="ECO:0000313" key="2">
    <source>
        <dbReference type="Proteomes" id="UP001528823"/>
    </source>
</evidence>
<reference evidence="1 2" key="1">
    <citation type="submission" date="2022-11" db="EMBL/GenBank/DDBJ databases">
        <title>Spartinivicinus poritis sp. nov., isolated from scleractinian coral Porites lutea.</title>
        <authorList>
            <person name="Zhang G."/>
            <person name="Cai L."/>
            <person name="Wei Q."/>
        </authorList>
    </citation>
    <scope>NUCLEOTIDE SEQUENCE [LARGE SCALE GENOMIC DNA]</scope>
    <source>
        <strain evidence="1 2">A2-2</strain>
    </source>
</reference>
<keyword evidence="2" id="KW-1185">Reference proteome</keyword>
<gene>
    <name evidence="1" type="ORF">ORQ98_27580</name>
</gene>
<dbReference type="Proteomes" id="UP001528823">
    <property type="component" value="Unassembled WGS sequence"/>
</dbReference>
<organism evidence="1 2">
    <name type="scientific">Spartinivicinus poritis</name>
    <dbReference type="NCBI Taxonomy" id="2994640"/>
    <lineage>
        <taxon>Bacteria</taxon>
        <taxon>Pseudomonadati</taxon>
        <taxon>Pseudomonadota</taxon>
        <taxon>Gammaproteobacteria</taxon>
        <taxon>Oceanospirillales</taxon>
        <taxon>Zooshikellaceae</taxon>
        <taxon>Spartinivicinus</taxon>
    </lineage>
</organism>
<dbReference type="RefSeq" id="WP_274692033.1">
    <property type="nucleotide sequence ID" value="NZ_JAPMOU010000081.1"/>
</dbReference>
<name>A0ABT5UH64_9GAMM</name>
<comment type="caution">
    <text evidence="1">The sequence shown here is derived from an EMBL/GenBank/DDBJ whole genome shotgun (WGS) entry which is preliminary data.</text>
</comment>
<dbReference type="EMBL" id="JAPMOU010000081">
    <property type="protein sequence ID" value="MDE1465730.1"/>
    <property type="molecule type" value="Genomic_DNA"/>
</dbReference>
<accession>A0ABT5UH64</accession>